<feature type="transmembrane region" description="Helical" evidence="1">
    <location>
        <begin position="97"/>
        <end position="116"/>
    </location>
</feature>
<proteinExistence type="predicted"/>
<keyword evidence="3" id="KW-1185">Reference proteome</keyword>
<keyword evidence="1" id="KW-1133">Transmembrane helix</keyword>
<evidence type="ECO:0000256" key="1">
    <source>
        <dbReference type="SAM" id="Phobius"/>
    </source>
</evidence>
<dbReference type="AlphaFoldDB" id="A0AAD6QC98"/>
<reference evidence="2" key="1">
    <citation type="journal article" date="2023" name="Mol. Ecol. Resour.">
        <title>Chromosome-level genome assembly of a triploid poplar Populus alba 'Berolinensis'.</title>
        <authorList>
            <person name="Chen S."/>
            <person name="Yu Y."/>
            <person name="Wang X."/>
            <person name="Wang S."/>
            <person name="Zhang T."/>
            <person name="Zhou Y."/>
            <person name="He R."/>
            <person name="Meng N."/>
            <person name="Wang Y."/>
            <person name="Liu W."/>
            <person name="Liu Z."/>
            <person name="Liu J."/>
            <person name="Guo Q."/>
            <person name="Huang H."/>
            <person name="Sederoff R.R."/>
            <person name="Wang G."/>
            <person name="Qu G."/>
            <person name="Chen S."/>
        </authorList>
    </citation>
    <scope>NUCLEOTIDE SEQUENCE</scope>
    <source>
        <strain evidence="2">SC-2020</strain>
    </source>
</reference>
<name>A0AAD6QC98_9ROSI</name>
<comment type="caution">
    <text evidence="2">The sequence shown here is derived from an EMBL/GenBank/DDBJ whole genome shotgun (WGS) entry which is preliminary data.</text>
</comment>
<sequence length="117" mass="14010">MVFQYLRISGESHNSFAVSATTSGCSEEWMMELMCFGCHELSQFFCPPVPHHHQDGGYLWKSPFQQHSSKEEGDFLHRHRHTKQKTQFYKESTITFILKYIKIIFFILYKIIFYIIY</sequence>
<evidence type="ECO:0000313" key="3">
    <source>
        <dbReference type="Proteomes" id="UP001164929"/>
    </source>
</evidence>
<dbReference type="PROSITE" id="PS51257">
    <property type="entry name" value="PROKAR_LIPOPROTEIN"/>
    <property type="match status" value="1"/>
</dbReference>
<protein>
    <submittedName>
        <fullName evidence="2">Uncharacterized protein</fullName>
    </submittedName>
</protein>
<organism evidence="2 3">
    <name type="scientific">Populus alba x Populus x berolinensis</name>
    <dbReference type="NCBI Taxonomy" id="444605"/>
    <lineage>
        <taxon>Eukaryota</taxon>
        <taxon>Viridiplantae</taxon>
        <taxon>Streptophyta</taxon>
        <taxon>Embryophyta</taxon>
        <taxon>Tracheophyta</taxon>
        <taxon>Spermatophyta</taxon>
        <taxon>Magnoliopsida</taxon>
        <taxon>eudicotyledons</taxon>
        <taxon>Gunneridae</taxon>
        <taxon>Pentapetalae</taxon>
        <taxon>rosids</taxon>
        <taxon>fabids</taxon>
        <taxon>Malpighiales</taxon>
        <taxon>Salicaceae</taxon>
        <taxon>Saliceae</taxon>
        <taxon>Populus</taxon>
    </lineage>
</organism>
<keyword evidence="1" id="KW-0812">Transmembrane</keyword>
<dbReference type="EMBL" id="JAQIZT010000009">
    <property type="protein sequence ID" value="KAJ6984833.1"/>
    <property type="molecule type" value="Genomic_DNA"/>
</dbReference>
<keyword evidence="1" id="KW-0472">Membrane</keyword>
<evidence type="ECO:0000313" key="2">
    <source>
        <dbReference type="EMBL" id="KAJ6984833.1"/>
    </source>
</evidence>
<accession>A0AAD6QC98</accession>
<gene>
    <name evidence="2" type="ORF">NC653_022968</name>
</gene>
<dbReference type="Proteomes" id="UP001164929">
    <property type="component" value="Chromosome 9"/>
</dbReference>